<organism evidence="1 2">
    <name type="scientific">Mycolicibacterium conceptionense</name>
    <dbReference type="NCBI Taxonomy" id="451644"/>
    <lineage>
        <taxon>Bacteria</taxon>
        <taxon>Bacillati</taxon>
        <taxon>Actinomycetota</taxon>
        <taxon>Actinomycetes</taxon>
        <taxon>Mycobacteriales</taxon>
        <taxon>Mycobacteriaceae</taxon>
        <taxon>Mycolicibacterium</taxon>
    </lineage>
</organism>
<proteinExistence type="predicted"/>
<evidence type="ECO:0000313" key="1">
    <source>
        <dbReference type="EMBL" id="KMV15410.1"/>
    </source>
</evidence>
<dbReference type="PATRIC" id="fig|451644.5.peg.5280"/>
<sequence length="113" mass="12700">MTNPINRALTAFDELIAAWLGPAAQRFVFTSGNTHAERVREAIRTVAKADEDDRRIGYGVFSKAPNIKREAAYDYDLISAVLDDLAQAQNAHEYATKQRVGEFVICEIQEVRE</sequence>
<comment type="caution">
    <text evidence="1">The sequence shown here is derived from an EMBL/GenBank/DDBJ whole genome shotgun (WGS) entry which is preliminary data.</text>
</comment>
<gene>
    <name evidence="1" type="ORF">ACT17_25610</name>
</gene>
<evidence type="ECO:0000313" key="2">
    <source>
        <dbReference type="Proteomes" id="UP000037594"/>
    </source>
</evidence>
<dbReference type="EMBL" id="LFOD01000031">
    <property type="protein sequence ID" value="KMV15410.1"/>
    <property type="molecule type" value="Genomic_DNA"/>
</dbReference>
<protein>
    <submittedName>
        <fullName evidence="1">Uncharacterized protein</fullName>
    </submittedName>
</protein>
<name>A0A0J8U4M4_9MYCO</name>
<accession>A0A0J8U4M4</accession>
<dbReference type="AlphaFoldDB" id="A0A0J8U4M4"/>
<reference evidence="1 2" key="1">
    <citation type="submission" date="2015-06" db="EMBL/GenBank/DDBJ databases">
        <title>Genome sequence of Mycobacterium conceptionense strain MLE.</title>
        <authorList>
            <person name="Greninger A.L."/>
            <person name="Cunningham G."/>
            <person name="Chiu C.Y."/>
            <person name="Miller S."/>
        </authorList>
    </citation>
    <scope>NUCLEOTIDE SEQUENCE [LARGE SCALE GENOMIC DNA]</scope>
    <source>
        <strain evidence="1 2">MLE</strain>
    </source>
</reference>
<dbReference type="RefSeq" id="WP_047039984.1">
    <property type="nucleotide sequence ID" value="NZ_LFOD01000031.1"/>
</dbReference>
<dbReference type="Proteomes" id="UP000037594">
    <property type="component" value="Unassembled WGS sequence"/>
</dbReference>